<accession>A0A1I5A165</accession>
<evidence type="ECO:0000313" key="1">
    <source>
        <dbReference type="EMBL" id="SFN56100.1"/>
    </source>
</evidence>
<dbReference type="eggNOG" id="ENOG502ZRA8">
    <property type="taxonomic scope" value="Bacteria"/>
</dbReference>
<organism evidence="1 2">
    <name type="scientific">Flavobacterium succinicans</name>
    <dbReference type="NCBI Taxonomy" id="29536"/>
    <lineage>
        <taxon>Bacteria</taxon>
        <taxon>Pseudomonadati</taxon>
        <taxon>Bacteroidota</taxon>
        <taxon>Flavobacteriia</taxon>
        <taxon>Flavobacteriales</taxon>
        <taxon>Flavobacteriaceae</taxon>
        <taxon>Flavobacterium</taxon>
    </lineage>
</organism>
<dbReference type="RefSeq" id="WP_211516865.1">
    <property type="nucleotide sequence ID" value="NZ_CBCRUM010000034.1"/>
</dbReference>
<dbReference type="EMBL" id="FOUT01000021">
    <property type="protein sequence ID" value="SFN56100.1"/>
    <property type="molecule type" value="Genomic_DNA"/>
</dbReference>
<dbReference type="Proteomes" id="UP000182961">
    <property type="component" value="Unassembled WGS sequence"/>
</dbReference>
<dbReference type="AlphaFoldDB" id="A0A1I5A165"/>
<sequence length="144" mass="16866">MIRESYLELELIWKDDEMFELRVTASNGRYFGITEVYETSESLDHFAELLFGFPKNNLTLFHEMGKKNSYAYFSMKYYCIDNAGHLGIEINLEENVSTEYRNEEKDKLKLEIIVEPSAIDNFQKALKQLARNQEGKATLFGRNN</sequence>
<gene>
    <name evidence="1" type="ORF">SAMN05444143_12110</name>
</gene>
<evidence type="ECO:0000313" key="2">
    <source>
        <dbReference type="Proteomes" id="UP000182961"/>
    </source>
</evidence>
<protein>
    <submittedName>
        <fullName evidence="1">Uncharacterized protein</fullName>
    </submittedName>
</protein>
<proteinExistence type="predicted"/>
<name>A0A1I5A165_9FLAO</name>
<keyword evidence="2" id="KW-1185">Reference proteome</keyword>
<reference evidence="2" key="1">
    <citation type="submission" date="2016-10" db="EMBL/GenBank/DDBJ databases">
        <authorList>
            <person name="Varghese N."/>
            <person name="Submissions S."/>
        </authorList>
    </citation>
    <scope>NUCLEOTIDE SEQUENCE [LARGE SCALE GENOMIC DNA]</scope>
    <source>
        <strain evidence="2">DSM 4002</strain>
    </source>
</reference>